<dbReference type="PANTHER" id="PTHR48083">
    <property type="entry name" value="MEDIUM-CHAIN SPECIFIC ACYL-COA DEHYDROGENASE, MITOCHONDRIAL-RELATED"/>
    <property type="match status" value="1"/>
</dbReference>
<evidence type="ECO:0000313" key="4">
    <source>
        <dbReference type="EMBL" id="AZG45443.1"/>
    </source>
</evidence>
<protein>
    <submittedName>
        <fullName evidence="4">Acyl-CoA dehydrogenase FadE27</fullName>
        <ecNumber evidence="4">1.3.99.-</ecNumber>
    </submittedName>
</protein>
<keyword evidence="2 4" id="KW-0560">Oxidoreductase</keyword>
<evidence type="ECO:0000259" key="3">
    <source>
        <dbReference type="Pfam" id="PF00441"/>
    </source>
</evidence>
<dbReference type="EMBL" id="CP033972">
    <property type="protein sequence ID" value="AZG45443.1"/>
    <property type="molecule type" value="Genomic_DNA"/>
</dbReference>
<dbReference type="EC" id="1.3.99.-" evidence="4"/>
<dbReference type="Pfam" id="PF00441">
    <property type="entry name" value="Acyl-CoA_dh_1"/>
    <property type="match status" value="1"/>
</dbReference>
<keyword evidence="1" id="KW-0285">Flavoprotein</keyword>
<dbReference type="InterPro" id="IPR009075">
    <property type="entry name" value="AcylCo_DH/oxidase_C"/>
</dbReference>
<dbReference type="Gene3D" id="1.20.140.10">
    <property type="entry name" value="Butyryl-CoA Dehydrogenase, subunit A, domain 3"/>
    <property type="match status" value="1"/>
</dbReference>
<evidence type="ECO:0000256" key="1">
    <source>
        <dbReference type="ARBA" id="ARBA00022630"/>
    </source>
</evidence>
<reference evidence="4 5" key="1">
    <citation type="submission" date="2018-11" db="EMBL/GenBank/DDBJ databases">
        <title>Gordonia insulae sp. nov., isolated from an island soil.</title>
        <authorList>
            <person name="Kim Y.S."/>
            <person name="Kim S.B."/>
        </authorList>
    </citation>
    <scope>NUCLEOTIDE SEQUENCE [LARGE SCALE GENOMIC DNA]</scope>
    <source>
        <strain evidence="4 5">MMS17-SY073</strain>
    </source>
</reference>
<dbReference type="PANTHER" id="PTHR48083:SF2">
    <property type="entry name" value="MEDIUM-CHAIN SPECIFIC ACYL-COA DEHYDROGENASE, MITOCHONDRIAL"/>
    <property type="match status" value="1"/>
</dbReference>
<feature type="domain" description="Acyl-CoA dehydrogenase/oxidase C-terminal" evidence="3">
    <location>
        <begin position="156"/>
        <end position="282"/>
    </location>
</feature>
<dbReference type="RefSeq" id="WP_124708147.1">
    <property type="nucleotide sequence ID" value="NZ_CP033972.1"/>
</dbReference>
<dbReference type="InterPro" id="IPR036250">
    <property type="entry name" value="AcylCo_DH-like_C"/>
</dbReference>
<proteinExistence type="predicted"/>
<evidence type="ECO:0000256" key="2">
    <source>
        <dbReference type="ARBA" id="ARBA00023002"/>
    </source>
</evidence>
<dbReference type="GO" id="GO:0003995">
    <property type="term" value="F:acyl-CoA dehydrogenase activity"/>
    <property type="evidence" value="ECO:0007669"/>
    <property type="project" value="TreeGrafter"/>
</dbReference>
<dbReference type="GO" id="GO:0033539">
    <property type="term" value="P:fatty acid beta-oxidation using acyl-CoA dehydrogenase"/>
    <property type="evidence" value="ECO:0007669"/>
    <property type="project" value="TreeGrafter"/>
</dbReference>
<keyword evidence="5" id="KW-1185">Reference proteome</keyword>
<organism evidence="4 5">
    <name type="scientific">Gordonia insulae</name>
    <dbReference type="NCBI Taxonomy" id="2420509"/>
    <lineage>
        <taxon>Bacteria</taxon>
        <taxon>Bacillati</taxon>
        <taxon>Actinomycetota</taxon>
        <taxon>Actinomycetes</taxon>
        <taxon>Mycobacteriales</taxon>
        <taxon>Gordoniaceae</taxon>
        <taxon>Gordonia</taxon>
    </lineage>
</organism>
<dbReference type="AlphaFoldDB" id="A0A3G8JKB9"/>
<name>A0A3G8JKB9_9ACTN</name>
<sequence>MSVLDAETTATIRASLEQVFVGEPSAITDALGELGWSEVVEADPVTAQTLLFGAQGRALAASRLLDEVALAALDEGFTVDRTAVAYGDILLGAVEDVDTIVLLDVDRAAVATAADAGTHVRSSSGFDPGGSWQVLDRAEVPSVPLELDPDAVAAAVAAVRLALTAEIIGACETALEMCVRHTTAREQYGRPLATFQVVRHALAESHAAVELTRATLTGAQDADPALAPLAARVAKHRAGATHALVMRHAIQVHGAMGLTLESDVHRAVTRAAALDSLMGSHHHLARQLGHDLVSGAQPPLPIVEI</sequence>
<dbReference type="Proteomes" id="UP000271469">
    <property type="component" value="Chromosome"/>
</dbReference>
<dbReference type="KEGG" id="gom:D7316_02039"/>
<dbReference type="GO" id="GO:0005737">
    <property type="term" value="C:cytoplasm"/>
    <property type="evidence" value="ECO:0007669"/>
    <property type="project" value="TreeGrafter"/>
</dbReference>
<gene>
    <name evidence="4" type="ORF">D7316_02039</name>
</gene>
<dbReference type="SUPFAM" id="SSF47203">
    <property type="entry name" value="Acyl-CoA dehydrogenase C-terminal domain-like"/>
    <property type="match status" value="1"/>
</dbReference>
<evidence type="ECO:0000313" key="5">
    <source>
        <dbReference type="Proteomes" id="UP000271469"/>
    </source>
</evidence>
<dbReference type="InterPro" id="IPR050741">
    <property type="entry name" value="Acyl-CoA_dehydrogenase"/>
</dbReference>
<accession>A0A3G8JKB9</accession>
<dbReference type="OrthoDB" id="8677713at2"/>